<sequence>MTLVNTDSNVMETKLATFKTAKFYKIPPPEVIPDTTYTVDENNGSKGYKETQIIRYRFQPENWRLKRSNYLFKGSIELHELQSLDALESSKDLSSELKCRLTINAPGIDHWGTAYYERIYHDGLPVTNYKQSSPFMTIQKIIHQHYVVILTEEDKKIAIGMILLDFFDDLRLTSNLKDFEERFRKLLAFKDNFVNESPKTTKEEKSEGSPNKFNIDEDDEFGDFVSN</sequence>
<name>A0A1B7SP27_9ASCO</name>
<feature type="compositionally biased region" description="Acidic residues" evidence="1">
    <location>
        <begin position="216"/>
        <end position="227"/>
    </location>
</feature>
<dbReference type="Proteomes" id="UP000788993">
    <property type="component" value="Unassembled WGS sequence"/>
</dbReference>
<dbReference type="RefSeq" id="XP_018212908.1">
    <property type="nucleotide sequence ID" value="XM_018355893.1"/>
</dbReference>
<dbReference type="AlphaFoldDB" id="A0A1B7SP27"/>
<keyword evidence="3" id="KW-1185">Reference proteome</keyword>
<evidence type="ECO:0000313" key="2">
    <source>
        <dbReference type="EMBL" id="KAH3660979.1"/>
    </source>
</evidence>
<dbReference type="OrthoDB" id="3985459at2759"/>
<feature type="region of interest" description="Disordered" evidence="1">
    <location>
        <begin position="197"/>
        <end position="227"/>
    </location>
</feature>
<gene>
    <name evidence="2" type="ORF">OGATHE_005311</name>
</gene>
<comment type="caution">
    <text evidence="2">The sequence shown here is derived from an EMBL/GenBank/DDBJ whole genome shotgun (WGS) entry which is preliminary data.</text>
</comment>
<reference evidence="2" key="1">
    <citation type="journal article" date="2021" name="Open Biol.">
        <title>Shared evolutionary footprints suggest mitochondrial oxidative damage underlies multiple complex I losses in fungi.</title>
        <authorList>
            <person name="Schikora-Tamarit M.A."/>
            <person name="Marcet-Houben M."/>
            <person name="Nosek J."/>
            <person name="Gabaldon T."/>
        </authorList>
    </citation>
    <scope>NUCLEOTIDE SEQUENCE</scope>
    <source>
        <strain evidence="2">NCAIM Y.01608</strain>
    </source>
</reference>
<evidence type="ECO:0000256" key="1">
    <source>
        <dbReference type="SAM" id="MobiDB-lite"/>
    </source>
</evidence>
<dbReference type="EMBL" id="JAEUBD010001468">
    <property type="protein sequence ID" value="KAH3660979.1"/>
    <property type="molecule type" value="Genomic_DNA"/>
</dbReference>
<reference evidence="2" key="2">
    <citation type="submission" date="2021-01" db="EMBL/GenBank/DDBJ databases">
        <authorList>
            <person name="Schikora-Tamarit M.A."/>
        </authorList>
    </citation>
    <scope>NUCLEOTIDE SEQUENCE</scope>
    <source>
        <strain evidence="2">NCAIM Y.01608</strain>
    </source>
</reference>
<protein>
    <submittedName>
        <fullName evidence="2">Uncharacterized protein</fullName>
    </submittedName>
</protein>
<proteinExistence type="predicted"/>
<organism evidence="2 3">
    <name type="scientific">Ogataea polymorpha</name>
    <dbReference type="NCBI Taxonomy" id="460523"/>
    <lineage>
        <taxon>Eukaryota</taxon>
        <taxon>Fungi</taxon>
        <taxon>Dikarya</taxon>
        <taxon>Ascomycota</taxon>
        <taxon>Saccharomycotina</taxon>
        <taxon>Pichiomycetes</taxon>
        <taxon>Pichiales</taxon>
        <taxon>Pichiaceae</taxon>
        <taxon>Ogataea</taxon>
    </lineage>
</organism>
<evidence type="ECO:0000313" key="3">
    <source>
        <dbReference type="Proteomes" id="UP000788993"/>
    </source>
</evidence>
<accession>A0A1B7SP27</accession>